<evidence type="ECO:0000256" key="1">
    <source>
        <dbReference type="ARBA" id="ARBA00005417"/>
    </source>
</evidence>
<comment type="caution">
    <text evidence="7">The sequence shown here is derived from an EMBL/GenBank/DDBJ whole genome shotgun (WGS) entry which is preliminary data.</text>
</comment>
<dbReference type="PROSITE" id="PS00211">
    <property type="entry name" value="ABC_TRANSPORTER_1"/>
    <property type="match status" value="1"/>
</dbReference>
<dbReference type="Pfam" id="PF00005">
    <property type="entry name" value="ABC_tran"/>
    <property type="match status" value="1"/>
</dbReference>
<evidence type="ECO:0000313" key="8">
    <source>
        <dbReference type="Proteomes" id="UP000462435"/>
    </source>
</evidence>
<dbReference type="Proteomes" id="UP000462435">
    <property type="component" value="Unassembled WGS sequence"/>
</dbReference>
<evidence type="ECO:0000256" key="2">
    <source>
        <dbReference type="ARBA" id="ARBA00022448"/>
    </source>
</evidence>
<protein>
    <submittedName>
        <fullName evidence="7">Aliphatic sulfonates import ATP-binding protein SsuB</fullName>
    </submittedName>
</protein>
<dbReference type="SUPFAM" id="SSF52540">
    <property type="entry name" value="P-loop containing nucleoside triphosphate hydrolases"/>
    <property type="match status" value="1"/>
</dbReference>
<evidence type="ECO:0000256" key="4">
    <source>
        <dbReference type="ARBA" id="ARBA00022741"/>
    </source>
</evidence>
<evidence type="ECO:0000256" key="5">
    <source>
        <dbReference type="ARBA" id="ARBA00022840"/>
    </source>
</evidence>
<evidence type="ECO:0000313" key="7">
    <source>
        <dbReference type="EMBL" id="KAF1042828.1"/>
    </source>
</evidence>
<keyword evidence="2" id="KW-0813">Transport</keyword>
<accession>A0A7V8FVZ6</accession>
<keyword evidence="5 7" id="KW-0067">ATP-binding</keyword>
<evidence type="ECO:0000256" key="3">
    <source>
        <dbReference type="ARBA" id="ARBA00022475"/>
    </source>
</evidence>
<evidence type="ECO:0000259" key="6">
    <source>
        <dbReference type="PROSITE" id="PS50893"/>
    </source>
</evidence>
<dbReference type="PROSITE" id="PS50893">
    <property type="entry name" value="ABC_TRANSPORTER_2"/>
    <property type="match status" value="1"/>
</dbReference>
<dbReference type="Gene3D" id="3.40.50.300">
    <property type="entry name" value="P-loop containing nucleotide triphosphate hydrolases"/>
    <property type="match status" value="1"/>
</dbReference>
<dbReference type="InterPro" id="IPR027417">
    <property type="entry name" value="P-loop_NTPase"/>
</dbReference>
<comment type="similarity">
    <text evidence="1">Belongs to the ABC transporter superfamily.</text>
</comment>
<keyword evidence="3" id="KW-1003">Cell membrane</keyword>
<dbReference type="InterPro" id="IPR050166">
    <property type="entry name" value="ABC_transporter_ATP-bind"/>
</dbReference>
<proteinExistence type="inferred from homology"/>
<dbReference type="InterPro" id="IPR017871">
    <property type="entry name" value="ABC_transporter-like_CS"/>
</dbReference>
<dbReference type="InterPro" id="IPR003593">
    <property type="entry name" value="AAA+_ATPase"/>
</dbReference>
<dbReference type="AlphaFoldDB" id="A0A7V8FVZ6"/>
<keyword evidence="3" id="KW-0472">Membrane</keyword>
<dbReference type="GO" id="GO:0005524">
    <property type="term" value="F:ATP binding"/>
    <property type="evidence" value="ECO:0007669"/>
    <property type="project" value="UniProtKB-KW"/>
</dbReference>
<dbReference type="PANTHER" id="PTHR42788">
    <property type="entry name" value="TAURINE IMPORT ATP-BINDING PROTEIN-RELATED"/>
    <property type="match status" value="1"/>
</dbReference>
<keyword evidence="4" id="KW-0547">Nucleotide-binding</keyword>
<reference evidence="8" key="1">
    <citation type="journal article" date="2020" name="MBio">
        <title>Horizontal gene transfer to a defensive symbiont with a reduced genome amongst a multipartite beetle microbiome.</title>
        <authorList>
            <person name="Waterworth S.C."/>
            <person name="Florez L.V."/>
            <person name="Rees E.R."/>
            <person name="Hertweck C."/>
            <person name="Kaltenpoth M."/>
            <person name="Kwan J.C."/>
        </authorList>
    </citation>
    <scope>NUCLEOTIDE SEQUENCE [LARGE SCALE GENOMIC DNA]</scope>
</reference>
<feature type="domain" description="ABC transporter" evidence="6">
    <location>
        <begin position="6"/>
        <end position="235"/>
    </location>
</feature>
<dbReference type="CDD" id="cd03293">
    <property type="entry name" value="ABC_NrtD_SsuB_transporters"/>
    <property type="match status" value="1"/>
</dbReference>
<gene>
    <name evidence="7" type="primary">ssuB_3</name>
    <name evidence="7" type="ORF">GAK35_02515</name>
</gene>
<dbReference type="SMART" id="SM00382">
    <property type="entry name" value="AAA"/>
    <property type="match status" value="1"/>
</dbReference>
<organism evidence="7 8">
    <name type="scientific">Herbaspirillum frisingense</name>
    <dbReference type="NCBI Taxonomy" id="92645"/>
    <lineage>
        <taxon>Bacteria</taxon>
        <taxon>Pseudomonadati</taxon>
        <taxon>Pseudomonadota</taxon>
        <taxon>Betaproteobacteria</taxon>
        <taxon>Burkholderiales</taxon>
        <taxon>Oxalobacteraceae</taxon>
        <taxon>Herbaspirillum</taxon>
    </lineage>
</organism>
<dbReference type="EMBL" id="WNDX01000073">
    <property type="protein sequence ID" value="KAF1042828.1"/>
    <property type="molecule type" value="Genomic_DNA"/>
</dbReference>
<dbReference type="PANTHER" id="PTHR42788:SF13">
    <property type="entry name" value="ALIPHATIC SULFONATES IMPORT ATP-BINDING PROTEIN SSUB"/>
    <property type="match status" value="1"/>
</dbReference>
<dbReference type="GO" id="GO:0016887">
    <property type="term" value="F:ATP hydrolysis activity"/>
    <property type="evidence" value="ECO:0007669"/>
    <property type="project" value="InterPro"/>
</dbReference>
<sequence>MNAPALEASGIVKHYGGVEVLSGIDLRADAGKVLALVGPSGCGKSTLLNILSGLLAPDAGSLRVAGVPAERFREWRRLAYMFQEDRLLPWRSVRDNVAFGLEAAGVARGERQQRAQAALELVGLADVAGAWPHELSGGMRSRVALARSLAVRPDVLLMDEPFSKLDPQTRAQMHEELLRIQAASGATIVFVTHDMEEAVVLADRIIRLLPGPGRVAEVVELGALARPRDPMSTAIAERVRALREAMRSA</sequence>
<dbReference type="InterPro" id="IPR003439">
    <property type="entry name" value="ABC_transporter-like_ATP-bd"/>
</dbReference>
<name>A0A7V8FVZ6_9BURK</name>